<accession>A0A284S3P3</accession>
<dbReference type="Gene3D" id="3.30.460.40">
    <property type="match status" value="1"/>
</dbReference>
<keyword evidence="2" id="KW-1185">Reference proteome</keyword>
<dbReference type="SUPFAM" id="SSF81301">
    <property type="entry name" value="Nucleotidyltransferase"/>
    <property type="match status" value="1"/>
</dbReference>
<name>A0A284S3P3_ARMOS</name>
<dbReference type="InterPro" id="IPR043519">
    <property type="entry name" value="NT_sf"/>
</dbReference>
<gene>
    <name evidence="1" type="ORF">ARMOST_19098</name>
</gene>
<evidence type="ECO:0000313" key="2">
    <source>
        <dbReference type="Proteomes" id="UP000219338"/>
    </source>
</evidence>
<protein>
    <submittedName>
        <fullName evidence="1">Uncharacterized protein</fullName>
    </submittedName>
</protein>
<sequence length="582" mass="64220">MVYTHDVLHDGWPLKKRSCDITFIGTEWSRFSMVKDVACLPFKYLLFQRMEAYPNMPSTTKREHQMFQDVAASKAYLASTTSIWAGQITSQDEAMFDFLFEILCATIPDAKKTFDTLHIFPSRPPKQHVTSLASLAFDARTLTPATSPASPVIPALGSRAVVFRAAKEVTRIFREAQYTFAILGSTACYLYGNGRLPNDVDILMSSHTCDLESMKAFLVAENPNRFYLVDAKTPGDTWKVLWYHDRGLKGKLEKTKVDILKPGVLHLPMIFSEVIVDKQGLPVVPMSILLPHKLQGWKDNMDSPIPRLRSKQDADAGDICSLLRIVIEGMSTQEKKSSMYWRRFALERFDEEFRRETDRRAVPSCNQRNAPSTALFPFACVASATKSLTVLTPARASLSDVSALEVVTTAVNNGGETVKLFDDRRTVLSLWATEHFTVVNWAEISVNFMGVAVCSIPSVTAKKGADHAFTTLALGESVSVTHMLGNFFNFTNATESTYTIIQAAEEVGTLTTIGAHIIPASVILSYQLSSLSKRSSSLNGAADGRSGARSIGKCASYTSCSAPRQSTNVKAISDSSYKYIPG</sequence>
<dbReference type="Proteomes" id="UP000219338">
    <property type="component" value="Unassembled WGS sequence"/>
</dbReference>
<evidence type="ECO:0000313" key="1">
    <source>
        <dbReference type="EMBL" id="SJL15596.1"/>
    </source>
</evidence>
<proteinExistence type="predicted"/>
<reference evidence="2" key="1">
    <citation type="journal article" date="2017" name="Nat. Ecol. Evol.">
        <title>Genome expansion and lineage-specific genetic innovations in the forest pathogenic fungi Armillaria.</title>
        <authorList>
            <person name="Sipos G."/>
            <person name="Prasanna A.N."/>
            <person name="Walter M.C."/>
            <person name="O'Connor E."/>
            <person name="Balint B."/>
            <person name="Krizsan K."/>
            <person name="Kiss B."/>
            <person name="Hess J."/>
            <person name="Varga T."/>
            <person name="Slot J."/>
            <person name="Riley R."/>
            <person name="Boka B."/>
            <person name="Rigling D."/>
            <person name="Barry K."/>
            <person name="Lee J."/>
            <person name="Mihaltcheva S."/>
            <person name="LaButti K."/>
            <person name="Lipzen A."/>
            <person name="Waldron R."/>
            <person name="Moloney N.M."/>
            <person name="Sperisen C."/>
            <person name="Kredics L."/>
            <person name="Vagvoelgyi C."/>
            <person name="Patrignani A."/>
            <person name="Fitzpatrick D."/>
            <person name="Nagy I."/>
            <person name="Doyle S."/>
            <person name="Anderson J.B."/>
            <person name="Grigoriev I.V."/>
            <person name="Gueldener U."/>
            <person name="Muensterkoetter M."/>
            <person name="Nagy L.G."/>
        </authorList>
    </citation>
    <scope>NUCLEOTIDE SEQUENCE [LARGE SCALE GENOMIC DNA]</scope>
    <source>
        <strain evidence="2">C18/9</strain>
    </source>
</reference>
<dbReference type="Gene3D" id="2.60.40.2970">
    <property type="match status" value="1"/>
</dbReference>
<dbReference type="EMBL" id="FUEG01000029">
    <property type="protein sequence ID" value="SJL15596.1"/>
    <property type="molecule type" value="Genomic_DNA"/>
</dbReference>
<dbReference type="OrthoDB" id="3133286at2759"/>
<organism evidence="1 2">
    <name type="scientific">Armillaria ostoyae</name>
    <name type="common">Armillaria root rot fungus</name>
    <dbReference type="NCBI Taxonomy" id="47428"/>
    <lineage>
        <taxon>Eukaryota</taxon>
        <taxon>Fungi</taxon>
        <taxon>Dikarya</taxon>
        <taxon>Basidiomycota</taxon>
        <taxon>Agaricomycotina</taxon>
        <taxon>Agaricomycetes</taxon>
        <taxon>Agaricomycetidae</taxon>
        <taxon>Agaricales</taxon>
        <taxon>Marasmiineae</taxon>
        <taxon>Physalacriaceae</taxon>
        <taxon>Armillaria</taxon>
    </lineage>
</organism>
<dbReference type="AlphaFoldDB" id="A0A284S3P3"/>